<dbReference type="InterPro" id="IPR001757">
    <property type="entry name" value="P_typ_ATPase"/>
</dbReference>
<dbReference type="EC" id="3.6.3.3" evidence="12"/>
<dbReference type="Proteomes" id="UP000007472">
    <property type="component" value="Chromosome"/>
</dbReference>
<dbReference type="SFLD" id="SFLDS00003">
    <property type="entry name" value="Haloacid_Dehalogenase"/>
    <property type="match status" value="1"/>
</dbReference>
<keyword evidence="6 10" id="KW-0067">ATP-binding</keyword>
<feature type="transmembrane region" description="Helical" evidence="10">
    <location>
        <begin position="94"/>
        <end position="114"/>
    </location>
</feature>
<dbReference type="SUPFAM" id="SSF81665">
    <property type="entry name" value="Calcium ATPase, transmembrane domain M"/>
    <property type="match status" value="1"/>
</dbReference>
<evidence type="ECO:0000256" key="9">
    <source>
        <dbReference type="ARBA" id="ARBA00023136"/>
    </source>
</evidence>
<dbReference type="GO" id="GO:0016887">
    <property type="term" value="F:ATP hydrolysis activity"/>
    <property type="evidence" value="ECO:0007669"/>
    <property type="project" value="InterPro"/>
</dbReference>
<dbReference type="Gene3D" id="3.40.1110.10">
    <property type="entry name" value="Calcium-transporting ATPase, cytoplasmic domain N"/>
    <property type="match status" value="1"/>
</dbReference>
<dbReference type="GO" id="GO:0005524">
    <property type="term" value="F:ATP binding"/>
    <property type="evidence" value="ECO:0007669"/>
    <property type="project" value="UniProtKB-UniRule"/>
</dbReference>
<keyword evidence="8 10" id="KW-1133">Transmembrane helix</keyword>
<keyword evidence="7" id="KW-1278">Translocase</keyword>
<feature type="transmembrane region" description="Helical" evidence="10">
    <location>
        <begin position="120"/>
        <end position="139"/>
    </location>
</feature>
<keyword evidence="9 10" id="KW-0472">Membrane</keyword>
<feature type="transmembrane region" description="Helical" evidence="10">
    <location>
        <begin position="181"/>
        <end position="199"/>
    </location>
</feature>
<dbReference type="PRINTS" id="PR00943">
    <property type="entry name" value="CUATPASE"/>
</dbReference>
<dbReference type="Gene3D" id="3.30.70.100">
    <property type="match status" value="1"/>
</dbReference>
<dbReference type="InterPro" id="IPR023299">
    <property type="entry name" value="ATPase_P-typ_cyto_dom_N"/>
</dbReference>
<evidence type="ECO:0000256" key="5">
    <source>
        <dbReference type="ARBA" id="ARBA00022741"/>
    </source>
</evidence>
<dbReference type="SFLD" id="SFLDF00027">
    <property type="entry name" value="p-type_atpase"/>
    <property type="match status" value="1"/>
</dbReference>
<evidence type="ECO:0000256" key="8">
    <source>
        <dbReference type="ARBA" id="ARBA00022989"/>
    </source>
</evidence>
<protein>
    <submittedName>
        <fullName evidence="12">Lead, cadmium, zinc and mercury transporting ATPase</fullName>
        <ecNumber evidence="12">3.6.3.3</ecNumber>
        <ecNumber evidence="12">3.6.3.4</ecNumber>
    </submittedName>
</protein>
<feature type="transmembrane region" description="Helical" evidence="10">
    <location>
        <begin position="669"/>
        <end position="686"/>
    </location>
</feature>
<keyword evidence="10" id="KW-1003">Cell membrane</keyword>
<dbReference type="EMBL" id="CP002456">
    <property type="protein sequence ID" value="ADU91491.1"/>
    <property type="molecule type" value="Genomic_DNA"/>
</dbReference>
<dbReference type="Pfam" id="PF00702">
    <property type="entry name" value="Hydrolase"/>
    <property type="match status" value="1"/>
</dbReference>
<dbReference type="SUPFAM" id="SSF56784">
    <property type="entry name" value="HAD-like"/>
    <property type="match status" value="1"/>
</dbReference>
<dbReference type="GO" id="GO:0055070">
    <property type="term" value="P:copper ion homeostasis"/>
    <property type="evidence" value="ECO:0007669"/>
    <property type="project" value="TreeGrafter"/>
</dbReference>
<dbReference type="PROSITE" id="PS50846">
    <property type="entry name" value="HMA_2"/>
    <property type="match status" value="1"/>
</dbReference>
<comment type="subcellular location">
    <subcellularLocation>
        <location evidence="10">Cell membrane</location>
    </subcellularLocation>
    <subcellularLocation>
        <location evidence="1">Endomembrane system</location>
        <topology evidence="1">Multi-pass membrane protein</topology>
    </subcellularLocation>
</comment>
<feature type="transmembrane region" description="Helical" evidence="10">
    <location>
        <begin position="151"/>
        <end position="175"/>
    </location>
</feature>
<comment type="similarity">
    <text evidence="2 10">Belongs to the cation transport ATPase (P-type) (TC 3.A.3) family. Type IB subfamily.</text>
</comment>
<accession>A0A654KGE4</accession>
<evidence type="ECO:0000256" key="10">
    <source>
        <dbReference type="RuleBase" id="RU362081"/>
    </source>
</evidence>
<evidence type="ECO:0000256" key="3">
    <source>
        <dbReference type="ARBA" id="ARBA00022692"/>
    </source>
</evidence>
<feature type="transmembrane region" description="Helical" evidence="10">
    <location>
        <begin position="333"/>
        <end position="353"/>
    </location>
</feature>
<keyword evidence="3 10" id="KW-0812">Transmembrane</keyword>
<feature type="transmembrane region" description="Helical" evidence="10">
    <location>
        <begin position="359"/>
        <end position="383"/>
    </location>
</feature>
<dbReference type="Gene3D" id="2.70.150.10">
    <property type="entry name" value="Calcium-transporting ATPase, cytoplasmic transduction domain A"/>
    <property type="match status" value="1"/>
</dbReference>
<keyword evidence="4 10" id="KW-0479">Metal-binding</keyword>
<dbReference type="GO" id="GO:0005507">
    <property type="term" value="F:copper ion binding"/>
    <property type="evidence" value="ECO:0007669"/>
    <property type="project" value="TreeGrafter"/>
</dbReference>
<sequence length="714" mass="77734">MSTSGHTDKLRLSISGMHCQGCSTRLTKLLNSQPYVKTASVNFASEEAQIELTEGVDRDYVLPKIQLAMQSGGFKGELQKDEISDVKLPLRLKILILISLPFFVSMIGMLFGLHKLMLPAWLQFLLATIVQFWIALPFYKSAWSSIKGRMANMDVLVVLGTVSIYVYSVVMWLVFNREHEVYFEGSVMIVAFVSIGKFLETRNKKQSLNSLQSLLKLLPPEVSVFRDGAWLQVPLHKVKVGDRVRSNHGDRIATDGEVYQGFALCNESHLTGESELIKKQPGNQVSAGALVEDGSIEYIATSVGRETFLGDLMAALSEAQGSQAPISRIADRVAGVFVPVVIAIALLTFFWYLPNWERGIMNAVAVLVIACPCALGLATPAAMMVGLGNAFRKGIWVKEAYTLESTAKIDTVVFDKTGTLTRGQPAVIDYINLGSFNSLKLAASLEQFIQHPLAHAVVSRAYEEGLELDFAEGVENVVGEGASASVVVNEEALPLKVGSPSFTQSIVPPEILVRWEGRGTIICISRSDSNELLGLLLISDELRHDSIEVIKSLRDQHVEAVLLSGDRESTVRLIAQQLGIKHFFAQVKPRDKVEKIKQLQSQGHVVAMVGDGINDAAALAQANVGISVKSAAAVAEQASDITLVQNNIFNVCTAISIAKSTVRNIKQNLFFALIYNVIGIPLAATGFLTPSIAALCMALSSISVVMNAMRLKQF</sequence>
<dbReference type="Gene3D" id="3.40.50.1000">
    <property type="entry name" value="HAD superfamily/HAD-like"/>
    <property type="match status" value="1"/>
</dbReference>
<dbReference type="InterPro" id="IPR044492">
    <property type="entry name" value="P_typ_ATPase_HD_dom"/>
</dbReference>
<evidence type="ECO:0000256" key="4">
    <source>
        <dbReference type="ARBA" id="ARBA00022723"/>
    </source>
</evidence>
<dbReference type="GO" id="GO:0005886">
    <property type="term" value="C:plasma membrane"/>
    <property type="evidence" value="ECO:0007669"/>
    <property type="project" value="UniProtKB-SubCell"/>
</dbReference>
<dbReference type="PROSITE" id="PS00154">
    <property type="entry name" value="ATPASE_E1_E2"/>
    <property type="match status" value="1"/>
</dbReference>
<dbReference type="PANTHER" id="PTHR43520:SF8">
    <property type="entry name" value="P-TYPE CU(+) TRANSPORTER"/>
    <property type="match status" value="1"/>
</dbReference>
<organism evidence="12 13">
    <name type="scientific">Taylorella equigenitalis (strain MCE9)</name>
    <dbReference type="NCBI Taxonomy" id="937774"/>
    <lineage>
        <taxon>Bacteria</taxon>
        <taxon>Pseudomonadati</taxon>
        <taxon>Pseudomonadota</taxon>
        <taxon>Betaproteobacteria</taxon>
        <taxon>Burkholderiales</taxon>
        <taxon>Alcaligenaceae</taxon>
        <taxon>Taylorella</taxon>
    </lineage>
</organism>
<dbReference type="NCBIfam" id="TIGR01525">
    <property type="entry name" value="ATPase-IB_hvy"/>
    <property type="match status" value="1"/>
</dbReference>
<name>A0A654KGE4_TAYEM</name>
<dbReference type="Pfam" id="PF00403">
    <property type="entry name" value="HMA"/>
    <property type="match status" value="1"/>
</dbReference>
<dbReference type="EC" id="3.6.3.4" evidence="12"/>
<dbReference type="NCBIfam" id="TIGR01494">
    <property type="entry name" value="ATPase_P-type"/>
    <property type="match status" value="1"/>
</dbReference>
<feature type="transmembrane region" description="Helical" evidence="10">
    <location>
        <begin position="692"/>
        <end position="709"/>
    </location>
</feature>
<dbReference type="InterPro" id="IPR018303">
    <property type="entry name" value="ATPase_P-typ_P_site"/>
</dbReference>
<feature type="domain" description="HMA" evidence="11">
    <location>
        <begin position="8"/>
        <end position="77"/>
    </location>
</feature>
<dbReference type="CDD" id="cd02094">
    <property type="entry name" value="P-type_ATPase_Cu-like"/>
    <property type="match status" value="1"/>
</dbReference>
<dbReference type="InterPro" id="IPR023298">
    <property type="entry name" value="ATPase_P-typ_TM_dom_sf"/>
</dbReference>
<keyword evidence="5 10" id="KW-0547">Nucleotide-binding</keyword>
<evidence type="ECO:0000313" key="13">
    <source>
        <dbReference type="Proteomes" id="UP000007472"/>
    </source>
</evidence>
<dbReference type="PROSITE" id="PS01047">
    <property type="entry name" value="HMA_1"/>
    <property type="match status" value="1"/>
</dbReference>
<evidence type="ECO:0000256" key="1">
    <source>
        <dbReference type="ARBA" id="ARBA00004127"/>
    </source>
</evidence>
<keyword evidence="12" id="KW-0378">Hydrolase</keyword>
<dbReference type="InterPro" id="IPR008250">
    <property type="entry name" value="ATPase_P-typ_transduc_dom_A_sf"/>
</dbReference>
<dbReference type="InterPro" id="IPR023214">
    <property type="entry name" value="HAD_sf"/>
</dbReference>
<dbReference type="InterPro" id="IPR017969">
    <property type="entry name" value="Heavy-metal-associated_CS"/>
</dbReference>
<dbReference type="GO" id="GO:0043682">
    <property type="term" value="F:P-type divalent copper transporter activity"/>
    <property type="evidence" value="ECO:0007669"/>
    <property type="project" value="TreeGrafter"/>
</dbReference>
<dbReference type="AlphaFoldDB" id="A0A654KGE4"/>
<dbReference type="InterPro" id="IPR036163">
    <property type="entry name" value="HMA_dom_sf"/>
</dbReference>
<dbReference type="PANTHER" id="PTHR43520">
    <property type="entry name" value="ATP7, ISOFORM B"/>
    <property type="match status" value="1"/>
</dbReference>
<reference evidence="12 13" key="1">
    <citation type="journal article" date="2011" name="J. Bacteriol.">
        <title>Genome sequence of Taylorella equigenitalis MCE9, the causative agent of contagious equine metritis.</title>
        <authorList>
            <person name="Hebert L."/>
            <person name="Moumen B."/>
            <person name="Duquesne F."/>
            <person name="Breuil M.F."/>
            <person name="Laugier C."/>
            <person name="Batto J.M."/>
            <person name="Renault P."/>
            <person name="Petry S."/>
        </authorList>
    </citation>
    <scope>NUCLEOTIDE SEQUENCE [LARGE SCALE GENOMIC DNA]</scope>
    <source>
        <strain evidence="12 13">MCE9</strain>
    </source>
</reference>
<dbReference type="PRINTS" id="PR00119">
    <property type="entry name" value="CATATPASE"/>
</dbReference>
<evidence type="ECO:0000313" key="12">
    <source>
        <dbReference type="EMBL" id="ADU91491.1"/>
    </source>
</evidence>
<proteinExistence type="inferred from homology"/>
<gene>
    <name evidence="12" type="ordered locus">TEQUI_0549</name>
</gene>
<evidence type="ECO:0000256" key="6">
    <source>
        <dbReference type="ARBA" id="ARBA00022840"/>
    </source>
</evidence>
<dbReference type="SUPFAM" id="SSF55008">
    <property type="entry name" value="HMA, heavy metal-associated domain"/>
    <property type="match status" value="1"/>
</dbReference>
<evidence type="ECO:0000259" key="11">
    <source>
        <dbReference type="PROSITE" id="PS50846"/>
    </source>
</evidence>
<dbReference type="GO" id="GO:0012505">
    <property type="term" value="C:endomembrane system"/>
    <property type="evidence" value="ECO:0007669"/>
    <property type="project" value="UniProtKB-SubCell"/>
</dbReference>
<evidence type="ECO:0000256" key="2">
    <source>
        <dbReference type="ARBA" id="ARBA00006024"/>
    </source>
</evidence>
<evidence type="ECO:0000256" key="7">
    <source>
        <dbReference type="ARBA" id="ARBA00022967"/>
    </source>
</evidence>
<dbReference type="InterPro" id="IPR006121">
    <property type="entry name" value="HMA_dom"/>
</dbReference>
<dbReference type="NCBIfam" id="TIGR01511">
    <property type="entry name" value="ATPase-IB1_Cu"/>
    <property type="match status" value="1"/>
</dbReference>
<dbReference type="SFLD" id="SFLDG00002">
    <property type="entry name" value="C1.7:_P-type_atpase_like"/>
    <property type="match status" value="1"/>
</dbReference>
<dbReference type="KEGG" id="teq:TEQUI_0549"/>
<dbReference type="Pfam" id="PF00122">
    <property type="entry name" value="E1-E2_ATPase"/>
    <property type="match status" value="1"/>
</dbReference>
<dbReference type="InterPro" id="IPR036412">
    <property type="entry name" value="HAD-like_sf"/>
</dbReference>
<dbReference type="CDD" id="cd00371">
    <property type="entry name" value="HMA"/>
    <property type="match status" value="1"/>
</dbReference>
<dbReference type="SUPFAM" id="SSF81653">
    <property type="entry name" value="Calcium ATPase, transduction domain A"/>
    <property type="match status" value="1"/>
</dbReference>
<dbReference type="InterPro" id="IPR027256">
    <property type="entry name" value="P-typ_ATPase_IB"/>
</dbReference>
<dbReference type="InterPro" id="IPR059000">
    <property type="entry name" value="ATPase_P-type_domA"/>
</dbReference>